<dbReference type="Pfam" id="PF00534">
    <property type="entry name" value="Glycos_transf_1"/>
    <property type="match status" value="1"/>
</dbReference>
<dbReference type="GO" id="GO:0016757">
    <property type="term" value="F:glycosyltransferase activity"/>
    <property type="evidence" value="ECO:0007669"/>
    <property type="project" value="InterPro"/>
</dbReference>
<feature type="domain" description="Glycosyl transferase family 1" evidence="1">
    <location>
        <begin position="209"/>
        <end position="368"/>
    </location>
</feature>
<dbReference type="CDD" id="cd03811">
    <property type="entry name" value="GT4_GT28_WabH-like"/>
    <property type="match status" value="1"/>
</dbReference>
<sequence>MKKAYISINNFLIGGVETSLVSFINILMKDYDVTLEILGKYDENMIRRLDKSIKLRFPNKSIRKYVDLEGTHRKNTKGLSDIILKIVFYITNKIKLSKLLYLAISFRQKDEIYYDLAISYTGRPGIWDYLLLSTIKSRLYLSWIHNDPNKLGIKSHHYKVYYSKYDIILCVSMDSLNKIKKILLKMTSLNFKFSIIQLIMKDYLRCLNKKIIEHDSNVFTILTVARIQNSSKRIDRIVDVASMLIDNNITSFKWYVLGDGPDYEEILNQVRNRNLKNYLIFKGSCDNPYPYFKNADLFVLTSDYEGLPVVLMEARHFKLPILTTNIDSASEMVNHMIDGVISEKNVVNLYEWIKKIITEPDFYGIIRQNSLTHKGYNNNDLSEFHKIIRGLSNEE</sequence>
<dbReference type="Proteomes" id="UP000032737">
    <property type="component" value="Chromosome"/>
</dbReference>
<dbReference type="HOGENOM" id="CLU_009583_0_0_14"/>
<evidence type="ECO:0000313" key="2">
    <source>
        <dbReference type="EMBL" id="CCV65106.1"/>
    </source>
</evidence>
<reference evidence="2 3" key="1">
    <citation type="journal article" date="2013" name="J. Mol. Microbiol. Biotechnol.">
        <title>Analysis of the Complete Genomes of Acholeplasma brassicae , A. palmae and A. laidlawii and Their Comparison to the Obligate Parasites from ' Candidatus Phytoplasma'.</title>
        <authorList>
            <person name="Kube M."/>
            <person name="Siewert C."/>
            <person name="Migdoll A.M."/>
            <person name="Duduk B."/>
            <person name="Holz S."/>
            <person name="Rabus R."/>
            <person name="Seemuller E."/>
            <person name="Mitrovic J."/>
            <person name="Muller I."/>
            <person name="Buttner C."/>
            <person name="Reinhardt R."/>
        </authorList>
    </citation>
    <scope>NUCLEOTIDE SEQUENCE [LARGE SCALE GENOMIC DNA]</scope>
    <source>
        <strain evidence="3">0502</strain>
    </source>
</reference>
<dbReference type="STRING" id="61635.BN85300850"/>
<proteinExistence type="predicted"/>
<organism evidence="2 3">
    <name type="scientific">Acholeplasma brassicae</name>
    <dbReference type="NCBI Taxonomy" id="61635"/>
    <lineage>
        <taxon>Bacteria</taxon>
        <taxon>Bacillati</taxon>
        <taxon>Mycoplasmatota</taxon>
        <taxon>Mollicutes</taxon>
        <taxon>Acholeplasmatales</taxon>
        <taxon>Acholeplasmataceae</taxon>
        <taxon>Acholeplasma</taxon>
    </lineage>
</organism>
<evidence type="ECO:0000259" key="1">
    <source>
        <dbReference type="Pfam" id="PF00534"/>
    </source>
</evidence>
<gene>
    <name evidence="2" type="ORF">BN85300850</name>
</gene>
<dbReference type="OrthoDB" id="384964at2"/>
<dbReference type="KEGG" id="abra:BN85300850"/>
<name>U4KM80_9MOLU</name>
<dbReference type="Gene3D" id="3.40.50.2000">
    <property type="entry name" value="Glycogen Phosphorylase B"/>
    <property type="match status" value="2"/>
</dbReference>
<accession>U4KM80</accession>
<keyword evidence="3" id="KW-1185">Reference proteome</keyword>
<dbReference type="PANTHER" id="PTHR12526">
    <property type="entry name" value="GLYCOSYLTRANSFERASE"/>
    <property type="match status" value="1"/>
</dbReference>
<dbReference type="SUPFAM" id="SSF53756">
    <property type="entry name" value="UDP-Glycosyltransferase/glycogen phosphorylase"/>
    <property type="match status" value="1"/>
</dbReference>
<dbReference type="EMBL" id="FO681348">
    <property type="protein sequence ID" value="CCV65106.1"/>
    <property type="molecule type" value="Genomic_DNA"/>
</dbReference>
<dbReference type="PANTHER" id="PTHR12526:SF628">
    <property type="entry name" value="MANNOSYLGLUCOSYLGLYCERATE SYNTHASE"/>
    <property type="match status" value="1"/>
</dbReference>
<evidence type="ECO:0000313" key="3">
    <source>
        <dbReference type="Proteomes" id="UP000032737"/>
    </source>
</evidence>
<dbReference type="AlphaFoldDB" id="U4KM80"/>
<dbReference type="InterPro" id="IPR001296">
    <property type="entry name" value="Glyco_trans_1"/>
</dbReference>
<dbReference type="RefSeq" id="WP_030003976.1">
    <property type="nucleotide sequence ID" value="NC_022549.1"/>
</dbReference>
<protein>
    <submittedName>
        <fullName evidence="2">Similar to capsular polysaccharide biosynthsis protein</fullName>
    </submittedName>
</protein>